<dbReference type="EMBL" id="JR035931">
    <property type="protein sequence ID" value="AEY56798.1"/>
    <property type="molecule type" value="mRNA"/>
</dbReference>
<name>V9I6V0_APICE</name>
<feature type="region of interest" description="Disordered" evidence="1">
    <location>
        <begin position="50"/>
        <end position="103"/>
    </location>
</feature>
<keyword evidence="2" id="KW-0436">Ligase</keyword>
<feature type="compositionally biased region" description="Low complexity" evidence="1">
    <location>
        <begin position="69"/>
        <end position="80"/>
    </location>
</feature>
<dbReference type="AlphaFoldDB" id="V9I6V0"/>
<accession>V9I6V0</accession>
<protein>
    <submittedName>
        <fullName evidence="2">DNA ligase 1</fullName>
    </submittedName>
</protein>
<organism evidence="2">
    <name type="scientific">Apis cerana</name>
    <name type="common">Indian honeybee</name>
    <dbReference type="NCBI Taxonomy" id="7461"/>
    <lineage>
        <taxon>Eukaryota</taxon>
        <taxon>Metazoa</taxon>
        <taxon>Ecdysozoa</taxon>
        <taxon>Arthropoda</taxon>
        <taxon>Hexapoda</taxon>
        <taxon>Insecta</taxon>
        <taxon>Pterygota</taxon>
        <taxon>Neoptera</taxon>
        <taxon>Endopterygota</taxon>
        <taxon>Hymenoptera</taxon>
        <taxon>Apocrita</taxon>
        <taxon>Aculeata</taxon>
        <taxon>Apoidea</taxon>
        <taxon>Anthophila</taxon>
        <taxon>Apidae</taxon>
        <taxon>Apis</taxon>
    </lineage>
</organism>
<gene>
    <name evidence="2" type="ORF">ACCB00062.7</name>
</gene>
<dbReference type="GO" id="GO:0016874">
    <property type="term" value="F:ligase activity"/>
    <property type="evidence" value="ECO:0007669"/>
    <property type="project" value="UniProtKB-KW"/>
</dbReference>
<sequence length="125" mass="14431">MFSRIILNVSLNLFKNNYSHMIYINEHFKLYNISFSIVNNIVNCAHANSKINSTDRNSPENGKRKRNNSESSDSISPSPIKKSESSLKQKSTPKIKLLSNETSIENEKKKLKHQLVLKRKKKLKN</sequence>
<reference evidence="2" key="1">
    <citation type="submission" date="2011-11" db="EMBL/GenBank/DDBJ databases">
        <title>Decoding the brain transcriptome of the Eastern honeybee (Apis cerana) based on pyrosequencing.</title>
        <authorList>
            <person name="Sun L."/>
            <person name="Zheng H."/>
            <person name="Wang Y."/>
            <person name="Xie X."/>
            <person name="Zhu Y."/>
            <person name="Gu W."/>
            <person name="Wang S."/>
        </authorList>
    </citation>
    <scope>NUCLEOTIDE SEQUENCE</scope>
    <source>
        <tissue evidence="2">Brain</tissue>
    </source>
</reference>
<proteinExistence type="evidence at transcript level"/>
<evidence type="ECO:0000256" key="1">
    <source>
        <dbReference type="SAM" id="MobiDB-lite"/>
    </source>
</evidence>
<evidence type="ECO:0000313" key="2">
    <source>
        <dbReference type="EMBL" id="AEY56798.1"/>
    </source>
</evidence>